<protein>
    <recommendedName>
        <fullName evidence="5">PsiF repeat-containing protein</fullName>
    </recommendedName>
</protein>
<feature type="signal peptide" evidence="2">
    <location>
        <begin position="1"/>
        <end position="21"/>
    </location>
</feature>
<evidence type="ECO:0000313" key="3">
    <source>
        <dbReference type="EMBL" id="NMW31322.1"/>
    </source>
</evidence>
<reference evidence="3 4" key="1">
    <citation type="submission" date="2020-04" db="EMBL/GenBank/DDBJ databases">
        <authorList>
            <person name="Liu A."/>
        </authorList>
    </citation>
    <scope>NUCLEOTIDE SEQUENCE [LARGE SCALE GENOMIC DNA]</scope>
    <source>
        <strain evidence="3 4">RZ02</strain>
    </source>
</reference>
<dbReference type="Proteomes" id="UP000561181">
    <property type="component" value="Unassembled WGS sequence"/>
</dbReference>
<evidence type="ECO:0000256" key="1">
    <source>
        <dbReference type="SAM" id="MobiDB-lite"/>
    </source>
</evidence>
<accession>A0A848QFG9</accession>
<dbReference type="EMBL" id="JABCRE010000002">
    <property type="protein sequence ID" value="NMW31322.1"/>
    <property type="molecule type" value="Genomic_DNA"/>
</dbReference>
<dbReference type="AlphaFoldDB" id="A0A848QFG9"/>
<keyword evidence="2" id="KW-0732">Signal</keyword>
<gene>
    <name evidence="3" type="ORF">HKD42_04550</name>
</gene>
<evidence type="ECO:0000313" key="4">
    <source>
        <dbReference type="Proteomes" id="UP000561181"/>
    </source>
</evidence>
<comment type="caution">
    <text evidence="3">The sequence shown here is derived from an EMBL/GenBank/DDBJ whole genome shotgun (WGS) entry which is preliminary data.</text>
</comment>
<feature type="chain" id="PRO_5032916936" description="PsiF repeat-containing protein" evidence="2">
    <location>
        <begin position="22"/>
        <end position="81"/>
    </location>
</feature>
<evidence type="ECO:0008006" key="5">
    <source>
        <dbReference type="Google" id="ProtNLM"/>
    </source>
</evidence>
<name>A0A848QFG9_9SPHN</name>
<keyword evidence="4" id="KW-1185">Reference proteome</keyword>
<evidence type="ECO:0000256" key="2">
    <source>
        <dbReference type="SAM" id="SignalP"/>
    </source>
</evidence>
<proteinExistence type="predicted"/>
<organism evidence="3 4">
    <name type="scientific">Pontixanthobacter rizhaonensis</name>
    <dbReference type="NCBI Taxonomy" id="2730337"/>
    <lineage>
        <taxon>Bacteria</taxon>
        <taxon>Pseudomonadati</taxon>
        <taxon>Pseudomonadota</taxon>
        <taxon>Alphaproteobacteria</taxon>
        <taxon>Sphingomonadales</taxon>
        <taxon>Erythrobacteraceae</taxon>
        <taxon>Pontixanthobacter</taxon>
    </lineage>
</organism>
<feature type="region of interest" description="Disordered" evidence="1">
    <location>
        <begin position="19"/>
        <end position="64"/>
    </location>
</feature>
<dbReference type="RefSeq" id="WP_170010707.1">
    <property type="nucleotide sequence ID" value="NZ_JABCRE010000002.1"/>
</dbReference>
<sequence length="81" mass="9083">MRAFAATLLLSTLTVPTSALAGEPEDSEKPSEQTTKDLQTTQKVEKSKPKKVCRRVQDTGSRSSKRLCLTREQWQEFNNGN</sequence>